<gene>
    <name evidence="16" type="ORF">GBAR_LOCUS31685</name>
</gene>
<evidence type="ECO:0000256" key="3">
    <source>
        <dbReference type="ARBA" id="ARBA00012486"/>
    </source>
</evidence>
<evidence type="ECO:0000256" key="7">
    <source>
        <dbReference type="ARBA" id="ARBA00022741"/>
    </source>
</evidence>
<sequence length="188" mass="21167">MGRSTLEKPFTESKGRVSYYHRCVALFLHCHILLNRDLDTIYKDPPHGICVIPDKDNITTVHAMITGPFETPYEGGLFHFFVRFPPNYPFSPPRVKFLTTGGGTVRFNPNLYQNGKVCLSILGTWSGPGWTATQSLLSVLVSIQSLLNDKPYHNEPGYNQVSRPSCCEAIPICSRPTTLEMWRSIMTS</sequence>
<evidence type="ECO:0000313" key="16">
    <source>
        <dbReference type="EMBL" id="CAI8058284.1"/>
    </source>
</evidence>
<keyword evidence="17" id="KW-1185">Reference proteome</keyword>
<dbReference type="InterPro" id="IPR016135">
    <property type="entry name" value="UBQ-conjugating_enzyme/RWD"/>
</dbReference>
<dbReference type="GO" id="GO:0005524">
    <property type="term" value="F:ATP binding"/>
    <property type="evidence" value="ECO:0007669"/>
    <property type="project" value="UniProtKB-KW"/>
</dbReference>
<comment type="subcellular location">
    <subcellularLocation>
        <location evidence="2">Cytoplasm</location>
    </subcellularLocation>
    <subcellularLocation>
        <location evidence="1">Nucleus</location>
    </subcellularLocation>
</comment>
<dbReference type="Proteomes" id="UP001174909">
    <property type="component" value="Unassembled WGS sequence"/>
</dbReference>
<dbReference type="SUPFAM" id="SSF54495">
    <property type="entry name" value="UBC-like"/>
    <property type="match status" value="1"/>
</dbReference>
<evidence type="ECO:0000256" key="8">
    <source>
        <dbReference type="ARBA" id="ARBA00022786"/>
    </source>
</evidence>
<evidence type="ECO:0000256" key="12">
    <source>
        <dbReference type="ARBA" id="ARBA00041798"/>
    </source>
</evidence>
<dbReference type="Gene3D" id="3.10.110.10">
    <property type="entry name" value="Ubiquitin Conjugating Enzyme"/>
    <property type="match status" value="1"/>
</dbReference>
<keyword evidence="7" id="KW-0547">Nucleotide-binding</keyword>
<evidence type="ECO:0000313" key="17">
    <source>
        <dbReference type="Proteomes" id="UP001174909"/>
    </source>
</evidence>
<reference evidence="16" key="1">
    <citation type="submission" date="2023-03" db="EMBL/GenBank/DDBJ databases">
        <authorList>
            <person name="Steffen K."/>
            <person name="Cardenas P."/>
        </authorList>
    </citation>
    <scope>NUCLEOTIDE SEQUENCE</scope>
</reference>
<evidence type="ECO:0000256" key="13">
    <source>
        <dbReference type="ARBA" id="ARBA00042316"/>
    </source>
</evidence>
<dbReference type="GO" id="GO:0043066">
    <property type="term" value="P:negative regulation of apoptotic process"/>
    <property type="evidence" value="ECO:0007669"/>
    <property type="project" value="TreeGrafter"/>
</dbReference>
<dbReference type="PANTHER" id="PTHR46116">
    <property type="entry name" value="(E3-INDEPENDENT) E2 UBIQUITIN-CONJUGATING ENZYME"/>
    <property type="match status" value="1"/>
</dbReference>
<dbReference type="PROSITE" id="PS50127">
    <property type="entry name" value="UBC_2"/>
    <property type="match status" value="1"/>
</dbReference>
<protein>
    <recommendedName>
        <fullName evidence="11">Ubiquitin-conjugating enzyme E2 Z</fullName>
        <ecNumber evidence="3">2.3.2.23</ecNumber>
    </recommendedName>
    <alternativeName>
        <fullName evidence="12">E2 ubiquitin-conjugating enzyme Z</fullName>
    </alternativeName>
    <alternativeName>
        <fullName evidence="14">Ubiquitin carrier protein Z</fullName>
    </alternativeName>
    <alternativeName>
        <fullName evidence="13">Ubiquitin-protein ligase Z</fullName>
    </alternativeName>
</protein>
<dbReference type="GO" id="GO:0006915">
    <property type="term" value="P:apoptotic process"/>
    <property type="evidence" value="ECO:0007669"/>
    <property type="project" value="UniProtKB-KW"/>
</dbReference>
<dbReference type="EMBL" id="CASHTH010004500">
    <property type="protein sequence ID" value="CAI8058284.1"/>
    <property type="molecule type" value="Genomic_DNA"/>
</dbReference>
<accession>A0AA35XI23</accession>
<feature type="domain" description="UBC core" evidence="15">
    <location>
        <begin position="29"/>
        <end position="188"/>
    </location>
</feature>
<evidence type="ECO:0000256" key="9">
    <source>
        <dbReference type="ARBA" id="ARBA00022840"/>
    </source>
</evidence>
<dbReference type="GO" id="GO:0005634">
    <property type="term" value="C:nucleus"/>
    <property type="evidence" value="ECO:0007669"/>
    <property type="project" value="UniProtKB-SubCell"/>
</dbReference>
<evidence type="ECO:0000256" key="1">
    <source>
        <dbReference type="ARBA" id="ARBA00004123"/>
    </source>
</evidence>
<name>A0AA35XI23_GEOBA</name>
<keyword evidence="6" id="KW-0053">Apoptosis</keyword>
<evidence type="ECO:0000256" key="10">
    <source>
        <dbReference type="ARBA" id="ARBA00023242"/>
    </source>
</evidence>
<evidence type="ECO:0000256" key="14">
    <source>
        <dbReference type="ARBA" id="ARBA00042401"/>
    </source>
</evidence>
<dbReference type="InterPro" id="IPR000608">
    <property type="entry name" value="UBC"/>
</dbReference>
<evidence type="ECO:0000256" key="5">
    <source>
        <dbReference type="ARBA" id="ARBA00022679"/>
    </source>
</evidence>
<keyword evidence="4" id="KW-0963">Cytoplasm</keyword>
<dbReference type="GO" id="GO:0005737">
    <property type="term" value="C:cytoplasm"/>
    <property type="evidence" value="ECO:0007669"/>
    <property type="project" value="UniProtKB-SubCell"/>
</dbReference>
<dbReference type="GO" id="GO:0061631">
    <property type="term" value="F:ubiquitin conjugating enzyme activity"/>
    <property type="evidence" value="ECO:0007669"/>
    <property type="project" value="UniProtKB-EC"/>
</dbReference>
<comment type="caution">
    <text evidence="16">The sequence shown here is derived from an EMBL/GenBank/DDBJ whole genome shotgun (WGS) entry which is preliminary data.</text>
</comment>
<dbReference type="GO" id="GO:0004869">
    <property type="term" value="F:cysteine-type endopeptidase inhibitor activity"/>
    <property type="evidence" value="ECO:0007669"/>
    <property type="project" value="TreeGrafter"/>
</dbReference>
<dbReference type="Pfam" id="PF00179">
    <property type="entry name" value="UQ_con"/>
    <property type="match status" value="1"/>
</dbReference>
<evidence type="ECO:0000259" key="15">
    <source>
        <dbReference type="PROSITE" id="PS50127"/>
    </source>
</evidence>
<dbReference type="AlphaFoldDB" id="A0AA35XI23"/>
<keyword evidence="10" id="KW-0539">Nucleus</keyword>
<evidence type="ECO:0000256" key="2">
    <source>
        <dbReference type="ARBA" id="ARBA00004496"/>
    </source>
</evidence>
<evidence type="ECO:0000256" key="11">
    <source>
        <dbReference type="ARBA" id="ARBA00039894"/>
    </source>
</evidence>
<evidence type="ECO:0000256" key="4">
    <source>
        <dbReference type="ARBA" id="ARBA00022490"/>
    </source>
</evidence>
<proteinExistence type="predicted"/>
<organism evidence="16 17">
    <name type="scientific">Geodia barretti</name>
    <name type="common">Barrett's horny sponge</name>
    <dbReference type="NCBI Taxonomy" id="519541"/>
    <lineage>
        <taxon>Eukaryota</taxon>
        <taxon>Metazoa</taxon>
        <taxon>Porifera</taxon>
        <taxon>Demospongiae</taxon>
        <taxon>Heteroscleromorpha</taxon>
        <taxon>Tetractinellida</taxon>
        <taxon>Astrophorina</taxon>
        <taxon>Geodiidae</taxon>
        <taxon>Geodia</taxon>
    </lineage>
</organism>
<evidence type="ECO:0000256" key="6">
    <source>
        <dbReference type="ARBA" id="ARBA00022703"/>
    </source>
</evidence>
<dbReference type="CDD" id="cd23809">
    <property type="entry name" value="UBCc_UBE2Z"/>
    <property type="match status" value="1"/>
</dbReference>
<keyword evidence="5" id="KW-0808">Transferase</keyword>
<dbReference type="SMART" id="SM00212">
    <property type="entry name" value="UBCc"/>
    <property type="match status" value="1"/>
</dbReference>
<dbReference type="PANTHER" id="PTHR46116:SF26">
    <property type="entry name" value="UBIQUITIN-CONJUGATING ENZYME E2 Z"/>
    <property type="match status" value="1"/>
</dbReference>
<keyword evidence="8" id="KW-0833">Ubl conjugation pathway</keyword>
<keyword evidence="9" id="KW-0067">ATP-binding</keyword>
<dbReference type="EC" id="2.3.2.23" evidence="3"/>